<evidence type="ECO:0000313" key="1">
    <source>
        <dbReference type="EMBL" id="QVW23635.1"/>
    </source>
</evidence>
<evidence type="ECO:0000313" key="2">
    <source>
        <dbReference type="Proteomes" id="UP000681155"/>
    </source>
</evidence>
<dbReference type="EMBL" id="CP075566">
    <property type="protein sequence ID" value="QVW23635.1"/>
    <property type="molecule type" value="Genomic_DNA"/>
</dbReference>
<keyword evidence="2" id="KW-1185">Reference proteome</keyword>
<dbReference type="RefSeq" id="WP_214380219.1">
    <property type="nucleotide sequence ID" value="NZ_CP075566.1"/>
</dbReference>
<dbReference type="Proteomes" id="UP000681155">
    <property type="component" value="Chromosome"/>
</dbReference>
<reference evidence="1 2" key="1">
    <citation type="submission" date="2021-05" db="EMBL/GenBank/DDBJ databases">
        <title>Complete genome of the cytokinin-producing biocontrol strain Pseudomonas fluorescens G20-18.</title>
        <authorList>
            <person name="Nielsen T.K."/>
            <person name="Mekureyaw M.F."/>
            <person name="Hansen L.H."/>
            <person name="Nicolaisen M.H."/>
            <person name="Roitsch T.G."/>
            <person name="Hennessy R.C."/>
        </authorList>
    </citation>
    <scope>NUCLEOTIDE SEQUENCE [LARGE SCALE GENOMIC DNA]</scope>
    <source>
        <strain evidence="1 2">G20-18</strain>
    </source>
</reference>
<organism evidence="1 2">
    <name type="scientific">Pseudomonas hormoni</name>
    <dbReference type="NCBI Taxonomy" id="3093767"/>
    <lineage>
        <taxon>Bacteria</taxon>
        <taxon>Pseudomonadati</taxon>
        <taxon>Pseudomonadota</taxon>
        <taxon>Gammaproteobacteria</taxon>
        <taxon>Pseudomonadales</taxon>
        <taxon>Pseudomonadaceae</taxon>
        <taxon>Pseudomonas</taxon>
    </lineage>
</organism>
<gene>
    <name evidence="1" type="ORF">KJF94_27985</name>
</gene>
<accession>A0ABX8EVY1</accession>
<name>A0ABX8EVY1_9PSED</name>
<protein>
    <recommendedName>
        <fullName evidence="3">Transposase</fullName>
    </recommendedName>
</protein>
<evidence type="ECO:0008006" key="3">
    <source>
        <dbReference type="Google" id="ProtNLM"/>
    </source>
</evidence>
<proteinExistence type="predicted"/>
<sequence length="89" mass="9702">MWQVVASVQQTVALLSTEQPFEPDGGRLSRKKGRDVASFGRVLEALTGQTFLIRTFIVRGAFPGCVSGAQIRSLSESQGNALAKCHYFQ</sequence>